<dbReference type="NCBIfam" id="TIGR00745">
    <property type="entry name" value="apbA_panE"/>
    <property type="match status" value="1"/>
</dbReference>
<evidence type="ECO:0000256" key="11">
    <source>
        <dbReference type="RuleBase" id="RU362068"/>
    </source>
</evidence>
<keyword evidence="7 11" id="KW-0521">NADP</keyword>
<evidence type="ECO:0000256" key="10">
    <source>
        <dbReference type="ARBA" id="ARBA00048793"/>
    </source>
</evidence>
<dbReference type="SUPFAM" id="SSF51735">
    <property type="entry name" value="NAD(P)-binding Rossmann-fold domains"/>
    <property type="match status" value="1"/>
</dbReference>
<dbReference type="RefSeq" id="WP_151024637.1">
    <property type="nucleotide sequence ID" value="NZ_JACHIB010000004.1"/>
</dbReference>
<dbReference type="InterPro" id="IPR036291">
    <property type="entry name" value="NAD(P)-bd_dom_sf"/>
</dbReference>
<feature type="domain" description="Ketopantoate reductase N-terminal" evidence="12">
    <location>
        <begin position="3"/>
        <end position="149"/>
    </location>
</feature>
<dbReference type="AlphaFoldDB" id="A0A7W9TLL8"/>
<dbReference type="Gene3D" id="3.40.50.720">
    <property type="entry name" value="NAD(P)-binding Rossmann-like Domain"/>
    <property type="match status" value="1"/>
</dbReference>
<evidence type="ECO:0000256" key="1">
    <source>
        <dbReference type="ARBA" id="ARBA00002919"/>
    </source>
</evidence>
<dbReference type="PANTHER" id="PTHR21708">
    <property type="entry name" value="PROBABLE 2-DEHYDROPANTOATE 2-REDUCTASE"/>
    <property type="match status" value="1"/>
</dbReference>
<comment type="similarity">
    <text evidence="3 11">Belongs to the ketopantoate reductase family.</text>
</comment>
<dbReference type="Pfam" id="PF02558">
    <property type="entry name" value="ApbA"/>
    <property type="match status" value="1"/>
</dbReference>
<dbReference type="InterPro" id="IPR013328">
    <property type="entry name" value="6PGD_dom2"/>
</dbReference>
<dbReference type="InterPro" id="IPR003710">
    <property type="entry name" value="ApbA"/>
</dbReference>
<proteinExistence type="inferred from homology"/>
<evidence type="ECO:0000259" key="13">
    <source>
        <dbReference type="Pfam" id="PF08546"/>
    </source>
</evidence>
<sequence length="310" mass="32909">MRILIVGAGAVGGYFGARLAAAGREVTFLLRARRAGQLQRDGLRLVSPHGDLTVRPRWIEASRIAQPYDLILLGVKAYALDGAMEDFAAAVGPDTMILPLLNGMRHIERLVARFGEKPVLGGVCRVVAELRDDGRIVQMAPMQSLAYGERGGGISDRIRAVDAALRGAGFATVLSDNIEQAMWDKWAFLASLAGICCLFGGSVGQVVSVPDGARAARALCDEALSVAAAHGFPLAPAVAEQAIAGLTDAGSTITASMYRDRQAGGPVEVEQILGDLVERADAQRIDVPLLRAAAVSLRVYEVQRIRQEGR</sequence>
<comment type="catalytic activity">
    <reaction evidence="10 11">
        <text>(R)-pantoate + NADP(+) = 2-dehydropantoate + NADPH + H(+)</text>
        <dbReference type="Rhea" id="RHEA:16233"/>
        <dbReference type="ChEBI" id="CHEBI:11561"/>
        <dbReference type="ChEBI" id="CHEBI:15378"/>
        <dbReference type="ChEBI" id="CHEBI:15980"/>
        <dbReference type="ChEBI" id="CHEBI:57783"/>
        <dbReference type="ChEBI" id="CHEBI:58349"/>
        <dbReference type="EC" id="1.1.1.169"/>
    </reaction>
</comment>
<dbReference type="InterPro" id="IPR013332">
    <property type="entry name" value="KPR_N"/>
</dbReference>
<evidence type="ECO:0000313" key="14">
    <source>
        <dbReference type="EMBL" id="MBB6082959.1"/>
    </source>
</evidence>
<evidence type="ECO:0000256" key="5">
    <source>
        <dbReference type="ARBA" id="ARBA00019465"/>
    </source>
</evidence>
<dbReference type="InterPro" id="IPR008927">
    <property type="entry name" value="6-PGluconate_DH-like_C_sf"/>
</dbReference>
<dbReference type="GO" id="GO:0005737">
    <property type="term" value="C:cytoplasm"/>
    <property type="evidence" value="ECO:0007669"/>
    <property type="project" value="TreeGrafter"/>
</dbReference>
<comment type="function">
    <text evidence="1 11">Catalyzes the NADPH-dependent reduction of ketopantoate into pantoic acid.</text>
</comment>
<dbReference type="UniPathway" id="UPA00028">
    <property type="reaction ID" value="UER00004"/>
</dbReference>
<dbReference type="InterPro" id="IPR013752">
    <property type="entry name" value="KPA_reductase"/>
</dbReference>
<dbReference type="FunFam" id="1.10.1040.10:FF:000017">
    <property type="entry name" value="2-dehydropantoate 2-reductase"/>
    <property type="match status" value="1"/>
</dbReference>
<dbReference type="EC" id="1.1.1.169" evidence="4 11"/>
<gene>
    <name evidence="14" type="ORF">HNR28_000988</name>
</gene>
<evidence type="ECO:0000256" key="4">
    <source>
        <dbReference type="ARBA" id="ARBA00013014"/>
    </source>
</evidence>
<evidence type="ECO:0000313" key="15">
    <source>
        <dbReference type="Proteomes" id="UP000541136"/>
    </source>
</evidence>
<evidence type="ECO:0000256" key="7">
    <source>
        <dbReference type="ARBA" id="ARBA00022857"/>
    </source>
</evidence>
<evidence type="ECO:0000256" key="3">
    <source>
        <dbReference type="ARBA" id="ARBA00007870"/>
    </source>
</evidence>
<name>A0A7W9TLL8_CASDE</name>
<dbReference type="Gene3D" id="1.10.1040.10">
    <property type="entry name" value="N-(1-d-carboxylethyl)-l-norvaline Dehydrogenase, domain 2"/>
    <property type="match status" value="1"/>
</dbReference>
<keyword evidence="6 11" id="KW-0566">Pantothenate biosynthesis</keyword>
<dbReference type="GO" id="GO:0015940">
    <property type="term" value="P:pantothenate biosynthetic process"/>
    <property type="evidence" value="ECO:0007669"/>
    <property type="project" value="UniProtKB-UniPathway"/>
</dbReference>
<evidence type="ECO:0000256" key="9">
    <source>
        <dbReference type="ARBA" id="ARBA00032024"/>
    </source>
</evidence>
<evidence type="ECO:0000259" key="12">
    <source>
        <dbReference type="Pfam" id="PF02558"/>
    </source>
</evidence>
<evidence type="ECO:0000256" key="6">
    <source>
        <dbReference type="ARBA" id="ARBA00022655"/>
    </source>
</evidence>
<dbReference type="GO" id="GO:0008677">
    <property type="term" value="F:2-dehydropantoate 2-reductase activity"/>
    <property type="evidence" value="ECO:0007669"/>
    <property type="project" value="UniProtKB-EC"/>
</dbReference>
<dbReference type="InterPro" id="IPR051402">
    <property type="entry name" value="KPR-Related"/>
</dbReference>
<feature type="domain" description="Ketopantoate reductase C-terminal" evidence="13">
    <location>
        <begin position="177"/>
        <end position="299"/>
    </location>
</feature>
<accession>A0A7W9TLL8</accession>
<reference evidence="14 15" key="1">
    <citation type="submission" date="2020-08" db="EMBL/GenBank/DDBJ databases">
        <title>Genomic Encyclopedia of Type Strains, Phase IV (KMG-IV): sequencing the most valuable type-strain genomes for metagenomic binning, comparative biology and taxonomic classification.</title>
        <authorList>
            <person name="Goeker M."/>
        </authorList>
    </citation>
    <scope>NUCLEOTIDE SEQUENCE [LARGE SCALE GENOMIC DNA]</scope>
    <source>
        <strain evidence="14 15">DSM 12141</strain>
    </source>
</reference>
<organism evidence="14 15">
    <name type="scientific">Castellaniella defragrans</name>
    <name type="common">Alcaligenes defragrans</name>
    <dbReference type="NCBI Taxonomy" id="75697"/>
    <lineage>
        <taxon>Bacteria</taxon>
        <taxon>Pseudomonadati</taxon>
        <taxon>Pseudomonadota</taxon>
        <taxon>Betaproteobacteria</taxon>
        <taxon>Burkholderiales</taxon>
        <taxon>Alcaligenaceae</taxon>
        <taxon>Castellaniella</taxon>
    </lineage>
</organism>
<comment type="caution">
    <text evidence="14">The sequence shown here is derived from an EMBL/GenBank/DDBJ whole genome shotgun (WGS) entry which is preliminary data.</text>
</comment>
<dbReference type="PANTHER" id="PTHR21708:SF26">
    <property type="entry name" value="2-DEHYDROPANTOATE 2-REDUCTASE"/>
    <property type="match status" value="1"/>
</dbReference>
<dbReference type="Pfam" id="PF08546">
    <property type="entry name" value="ApbA_C"/>
    <property type="match status" value="1"/>
</dbReference>
<dbReference type="SUPFAM" id="SSF48179">
    <property type="entry name" value="6-phosphogluconate dehydrogenase C-terminal domain-like"/>
    <property type="match status" value="1"/>
</dbReference>
<evidence type="ECO:0000256" key="8">
    <source>
        <dbReference type="ARBA" id="ARBA00023002"/>
    </source>
</evidence>
<dbReference type="FunFam" id="3.40.50.720:FF:000307">
    <property type="entry name" value="2-dehydropantoate 2-reductase"/>
    <property type="match status" value="1"/>
</dbReference>
<protein>
    <recommendedName>
        <fullName evidence="5 11">2-dehydropantoate 2-reductase</fullName>
        <ecNumber evidence="4 11">1.1.1.169</ecNumber>
    </recommendedName>
    <alternativeName>
        <fullName evidence="9 11">Ketopantoate reductase</fullName>
    </alternativeName>
</protein>
<evidence type="ECO:0000256" key="2">
    <source>
        <dbReference type="ARBA" id="ARBA00004994"/>
    </source>
</evidence>
<keyword evidence="8 11" id="KW-0560">Oxidoreductase</keyword>
<comment type="pathway">
    <text evidence="2 11">Cofactor biosynthesis; (R)-pantothenate biosynthesis; (R)-pantoate from 3-methyl-2-oxobutanoate: step 2/2.</text>
</comment>
<dbReference type="Proteomes" id="UP000541136">
    <property type="component" value="Unassembled WGS sequence"/>
</dbReference>
<dbReference type="EMBL" id="JACHIB010000004">
    <property type="protein sequence ID" value="MBB6082959.1"/>
    <property type="molecule type" value="Genomic_DNA"/>
</dbReference>